<sequence length="193" mass="21670">MVIPKSIISIWDSFKPSSCRPQTTEKQLVILPPPTPAATTTQTTMYQQLALAPGVWAVAVAEEDDDDDKDEDKGGRHPGKMTNTFTVDRRIRGGVVTVPTIAGHNNDGTLSCKQLREALKMGTVTPEELIMQNQRHQAQQQQQHQHQHQQEAAKEEEPEMVELQEQLEELQLEPEEEEEVRDDLLSIASLNLS</sequence>
<dbReference type="EMBL" id="KZ679690">
    <property type="protein sequence ID" value="PTB49801.1"/>
    <property type="molecule type" value="Genomic_DNA"/>
</dbReference>
<organism evidence="2 3">
    <name type="scientific">Trichoderma harzianum CBS 226.95</name>
    <dbReference type="NCBI Taxonomy" id="983964"/>
    <lineage>
        <taxon>Eukaryota</taxon>
        <taxon>Fungi</taxon>
        <taxon>Dikarya</taxon>
        <taxon>Ascomycota</taxon>
        <taxon>Pezizomycotina</taxon>
        <taxon>Sordariomycetes</taxon>
        <taxon>Hypocreomycetidae</taxon>
        <taxon>Hypocreales</taxon>
        <taxon>Hypocreaceae</taxon>
        <taxon>Trichoderma</taxon>
    </lineage>
</organism>
<feature type="compositionally biased region" description="Acidic residues" evidence="1">
    <location>
        <begin position="156"/>
        <end position="181"/>
    </location>
</feature>
<feature type="region of interest" description="Disordered" evidence="1">
    <location>
        <begin position="62"/>
        <end position="83"/>
    </location>
</feature>
<feature type="region of interest" description="Disordered" evidence="1">
    <location>
        <begin position="132"/>
        <end position="193"/>
    </location>
</feature>
<dbReference type="GeneID" id="36624946"/>
<dbReference type="AlphaFoldDB" id="A0A2T3ZYB4"/>
<protein>
    <submittedName>
        <fullName evidence="2">Uncharacterized protein</fullName>
    </submittedName>
</protein>
<name>A0A2T3ZYB4_TRIHA</name>
<accession>A0A2T3ZYB4</accession>
<evidence type="ECO:0000313" key="2">
    <source>
        <dbReference type="EMBL" id="PTB49801.1"/>
    </source>
</evidence>
<evidence type="ECO:0000256" key="1">
    <source>
        <dbReference type="SAM" id="MobiDB-lite"/>
    </source>
</evidence>
<gene>
    <name evidence="2" type="ORF">M431DRAFT_486349</name>
</gene>
<proteinExistence type="predicted"/>
<evidence type="ECO:0000313" key="3">
    <source>
        <dbReference type="Proteomes" id="UP000241690"/>
    </source>
</evidence>
<reference evidence="2 3" key="1">
    <citation type="submission" date="2016-07" db="EMBL/GenBank/DDBJ databases">
        <title>Multiple horizontal gene transfer events from other fungi enriched the ability of initially mycotrophic Trichoderma (Ascomycota) to feed on dead plant biomass.</title>
        <authorList>
            <consortium name="DOE Joint Genome Institute"/>
            <person name="Aerts A."/>
            <person name="Atanasova L."/>
            <person name="Chenthamara K."/>
            <person name="Zhang J."/>
            <person name="Grujic M."/>
            <person name="Henrissat B."/>
            <person name="Kuo A."/>
            <person name="Salamov A."/>
            <person name="Lipzen A."/>
            <person name="Labutti K."/>
            <person name="Barry K."/>
            <person name="Miao Y."/>
            <person name="Rahimi M.J."/>
            <person name="Shen Q."/>
            <person name="Grigoriev I.V."/>
            <person name="Kubicek C.P."/>
            <person name="Druzhinina I.S."/>
        </authorList>
    </citation>
    <scope>NUCLEOTIDE SEQUENCE [LARGE SCALE GENOMIC DNA]</scope>
    <source>
        <strain evidence="2 3">CBS 226.95</strain>
    </source>
</reference>
<dbReference type="Proteomes" id="UP000241690">
    <property type="component" value="Unassembled WGS sequence"/>
</dbReference>
<keyword evidence="3" id="KW-1185">Reference proteome</keyword>
<feature type="compositionally biased region" description="Low complexity" evidence="1">
    <location>
        <begin position="132"/>
        <end position="144"/>
    </location>
</feature>
<dbReference type="RefSeq" id="XP_024769478.1">
    <property type="nucleotide sequence ID" value="XM_024916377.1"/>
</dbReference>